<proteinExistence type="predicted"/>
<accession>A0AAN5CFW3</accession>
<dbReference type="Proteomes" id="UP001328107">
    <property type="component" value="Unassembled WGS sequence"/>
</dbReference>
<evidence type="ECO:0000313" key="2">
    <source>
        <dbReference type="Proteomes" id="UP001328107"/>
    </source>
</evidence>
<dbReference type="EMBL" id="BTRK01000003">
    <property type="protein sequence ID" value="GMR41854.1"/>
    <property type="molecule type" value="Genomic_DNA"/>
</dbReference>
<evidence type="ECO:0000313" key="1">
    <source>
        <dbReference type="EMBL" id="GMR41854.1"/>
    </source>
</evidence>
<name>A0AAN5CFW3_9BILA</name>
<keyword evidence="2" id="KW-1185">Reference proteome</keyword>
<organism evidence="1 2">
    <name type="scientific">Pristionchus mayeri</name>
    <dbReference type="NCBI Taxonomy" id="1317129"/>
    <lineage>
        <taxon>Eukaryota</taxon>
        <taxon>Metazoa</taxon>
        <taxon>Ecdysozoa</taxon>
        <taxon>Nematoda</taxon>
        <taxon>Chromadorea</taxon>
        <taxon>Rhabditida</taxon>
        <taxon>Rhabditina</taxon>
        <taxon>Diplogasteromorpha</taxon>
        <taxon>Diplogasteroidea</taxon>
        <taxon>Neodiplogasteridae</taxon>
        <taxon>Pristionchus</taxon>
    </lineage>
</organism>
<protein>
    <submittedName>
        <fullName evidence="1">Uncharacterized protein</fullName>
    </submittedName>
</protein>
<comment type="caution">
    <text evidence="1">The sequence shown here is derived from an EMBL/GenBank/DDBJ whole genome shotgun (WGS) entry which is preliminary data.</text>
</comment>
<sequence>MSSIKGFVYSGRGRERKGVMEASRRALDWRRNAAERGSEDSSESEQSINLLVDLLSLFESMEHLFVLSGGCLSTRLQGLQSLAHLSQVSETHAGSGEIQFDLLPRPLRLLLLLLLLLL</sequence>
<feature type="non-terminal residue" evidence="1">
    <location>
        <position position="118"/>
    </location>
</feature>
<dbReference type="AlphaFoldDB" id="A0AAN5CFW3"/>
<gene>
    <name evidence="1" type="ORF">PMAYCL1PPCAC_12049</name>
</gene>
<reference evidence="2" key="1">
    <citation type="submission" date="2022-10" db="EMBL/GenBank/DDBJ databases">
        <title>Genome assembly of Pristionchus species.</title>
        <authorList>
            <person name="Yoshida K."/>
            <person name="Sommer R.J."/>
        </authorList>
    </citation>
    <scope>NUCLEOTIDE SEQUENCE [LARGE SCALE GENOMIC DNA]</scope>
    <source>
        <strain evidence="2">RS5460</strain>
    </source>
</reference>